<evidence type="ECO:0000313" key="2">
    <source>
        <dbReference type="RefSeq" id="XP_072839883.1"/>
    </source>
</evidence>
<dbReference type="RefSeq" id="XP_072839883.1">
    <property type="nucleotide sequence ID" value="XM_072983782.1"/>
</dbReference>
<accession>A0ABM5F3B4</accession>
<proteinExistence type="predicted"/>
<keyword evidence="1" id="KW-1185">Reference proteome</keyword>
<dbReference type="Proteomes" id="UP001652642">
    <property type="component" value="Chromosome 15"/>
</dbReference>
<gene>
    <name evidence="2" type="primary">RNASEH2C</name>
</gene>
<protein>
    <submittedName>
        <fullName evidence="2">Ribonuclease H2 subunit C</fullName>
    </submittedName>
</protein>
<dbReference type="PANTHER" id="PTHR47063:SF1">
    <property type="entry name" value="RIBONUCLEASE H2 SUBUNIT C"/>
    <property type="match status" value="1"/>
</dbReference>
<dbReference type="Pfam" id="PF08615">
    <property type="entry name" value="RNase_H2_suC"/>
    <property type="match status" value="1"/>
</dbReference>
<dbReference type="CDD" id="cd09271">
    <property type="entry name" value="RNase_H2-C"/>
    <property type="match status" value="1"/>
</dbReference>
<dbReference type="PANTHER" id="PTHR47063">
    <property type="entry name" value="RIBONUCLEASE H2 SUBUNIT C"/>
    <property type="match status" value="1"/>
</dbReference>
<dbReference type="InterPro" id="IPR013924">
    <property type="entry name" value="RNase_H2_suC"/>
</dbReference>
<name>A0ABM5F3B4_9SAUR</name>
<reference evidence="2" key="1">
    <citation type="submission" date="2025-08" db="UniProtKB">
        <authorList>
            <consortium name="RefSeq"/>
        </authorList>
    </citation>
    <scope>IDENTIFICATION</scope>
</reference>
<organism evidence="1 2">
    <name type="scientific">Pogona vitticeps</name>
    <name type="common">central bearded dragon</name>
    <dbReference type="NCBI Taxonomy" id="103695"/>
    <lineage>
        <taxon>Eukaryota</taxon>
        <taxon>Metazoa</taxon>
        <taxon>Chordata</taxon>
        <taxon>Craniata</taxon>
        <taxon>Vertebrata</taxon>
        <taxon>Euteleostomi</taxon>
        <taxon>Lepidosauria</taxon>
        <taxon>Squamata</taxon>
        <taxon>Bifurcata</taxon>
        <taxon>Unidentata</taxon>
        <taxon>Episquamata</taxon>
        <taxon>Toxicofera</taxon>
        <taxon>Iguania</taxon>
        <taxon>Acrodonta</taxon>
        <taxon>Agamidae</taxon>
        <taxon>Amphibolurinae</taxon>
        <taxon>Pogona</taxon>
    </lineage>
</organism>
<dbReference type="Gene3D" id="2.40.128.680">
    <property type="match status" value="1"/>
</dbReference>
<dbReference type="GeneID" id="110069904"/>
<dbReference type="InterPro" id="IPR052863">
    <property type="entry name" value="RNase_H2_subunit_C"/>
</dbReference>
<sequence>MEEEDRGPARLQLPSLRGAPGAALHLLPCRVEHDGDAAVRRYFAPAIRRPDPGDPDVSSVSFRGRSLKGIRTAVPEGYVGLVLEEGQPPLMPSAERQLQVKSTFESLMVWNLERAPNATDEILMALRWPKIAEGIHASVADE</sequence>
<evidence type="ECO:0000313" key="1">
    <source>
        <dbReference type="Proteomes" id="UP001652642"/>
    </source>
</evidence>